<organism evidence="1 2">
    <name type="scientific">Physcomitrium patens</name>
    <name type="common">Spreading-leaved earth moss</name>
    <name type="synonym">Physcomitrella patens</name>
    <dbReference type="NCBI Taxonomy" id="3218"/>
    <lineage>
        <taxon>Eukaryota</taxon>
        <taxon>Viridiplantae</taxon>
        <taxon>Streptophyta</taxon>
        <taxon>Embryophyta</taxon>
        <taxon>Bryophyta</taxon>
        <taxon>Bryophytina</taxon>
        <taxon>Bryopsida</taxon>
        <taxon>Funariidae</taxon>
        <taxon>Funariales</taxon>
        <taxon>Funariaceae</taxon>
        <taxon>Physcomitrium</taxon>
    </lineage>
</organism>
<dbReference type="Gramene" id="Pp3c23_12890V3.1">
    <property type="protein sequence ID" value="Pp3c23_12890V3.1"/>
    <property type="gene ID" value="Pp3c23_12890"/>
</dbReference>
<reference evidence="1" key="3">
    <citation type="submission" date="2020-12" db="UniProtKB">
        <authorList>
            <consortium name="EnsemblPlants"/>
        </authorList>
    </citation>
    <scope>IDENTIFICATION</scope>
</reference>
<protein>
    <submittedName>
        <fullName evidence="1">Uncharacterized protein</fullName>
    </submittedName>
</protein>
<reference evidence="1 2" key="2">
    <citation type="journal article" date="2018" name="Plant J.">
        <title>The Physcomitrella patens chromosome-scale assembly reveals moss genome structure and evolution.</title>
        <authorList>
            <person name="Lang D."/>
            <person name="Ullrich K.K."/>
            <person name="Murat F."/>
            <person name="Fuchs J."/>
            <person name="Jenkins J."/>
            <person name="Haas F.B."/>
            <person name="Piednoel M."/>
            <person name="Gundlach H."/>
            <person name="Van Bel M."/>
            <person name="Meyberg R."/>
            <person name="Vives C."/>
            <person name="Morata J."/>
            <person name="Symeonidi A."/>
            <person name="Hiss M."/>
            <person name="Muchero W."/>
            <person name="Kamisugi Y."/>
            <person name="Saleh O."/>
            <person name="Blanc G."/>
            <person name="Decker E.L."/>
            <person name="van Gessel N."/>
            <person name="Grimwood J."/>
            <person name="Hayes R.D."/>
            <person name="Graham S.W."/>
            <person name="Gunter L.E."/>
            <person name="McDaniel S.F."/>
            <person name="Hoernstein S.N.W."/>
            <person name="Larsson A."/>
            <person name="Li F.W."/>
            <person name="Perroud P.F."/>
            <person name="Phillips J."/>
            <person name="Ranjan P."/>
            <person name="Rokshar D.S."/>
            <person name="Rothfels C.J."/>
            <person name="Schneider L."/>
            <person name="Shu S."/>
            <person name="Stevenson D.W."/>
            <person name="Thummler F."/>
            <person name="Tillich M."/>
            <person name="Villarreal Aguilar J.C."/>
            <person name="Widiez T."/>
            <person name="Wong G.K."/>
            <person name="Wymore A."/>
            <person name="Zhang Y."/>
            <person name="Zimmer A.D."/>
            <person name="Quatrano R.S."/>
            <person name="Mayer K.F.X."/>
            <person name="Goodstein D."/>
            <person name="Casacuberta J.M."/>
            <person name="Vandepoele K."/>
            <person name="Reski R."/>
            <person name="Cuming A.C."/>
            <person name="Tuskan G.A."/>
            <person name="Maumus F."/>
            <person name="Salse J."/>
            <person name="Schmutz J."/>
            <person name="Rensing S.A."/>
        </authorList>
    </citation>
    <scope>NUCLEOTIDE SEQUENCE [LARGE SCALE GENOMIC DNA]</scope>
    <source>
        <strain evidence="1 2">cv. Gransden 2004</strain>
    </source>
</reference>
<name>A0A7I4CEC7_PHYPA</name>
<accession>A0A7I4CEC7</accession>
<dbReference type="EMBL" id="ABEU02000023">
    <property type="status" value="NOT_ANNOTATED_CDS"/>
    <property type="molecule type" value="Genomic_DNA"/>
</dbReference>
<sequence>MAQQAFHYELGRPSPCRIIRRSHPRLAILVVATGAGSKIDNIAVQWNALFSTIICNTPAVIADHNIIFVRYQLAQWHALIAHKTTGSCTSQKIVIANSRQVLANYFSSRVEEQIDPLLVHQIRVLRPSGLKQKFRKQLGEAVALDLIRKRTPAREFILQENQGCA</sequence>
<proteinExistence type="predicted"/>
<evidence type="ECO:0000313" key="2">
    <source>
        <dbReference type="Proteomes" id="UP000006727"/>
    </source>
</evidence>
<dbReference type="EnsemblPlants" id="Pp3c23_12890V3.1">
    <property type="protein sequence ID" value="Pp3c23_12890V3.1"/>
    <property type="gene ID" value="Pp3c23_12890"/>
</dbReference>
<dbReference type="InParanoid" id="A0A7I4CEC7"/>
<reference evidence="1 2" key="1">
    <citation type="journal article" date="2008" name="Science">
        <title>The Physcomitrella genome reveals evolutionary insights into the conquest of land by plants.</title>
        <authorList>
            <person name="Rensing S."/>
            <person name="Lang D."/>
            <person name="Zimmer A."/>
            <person name="Terry A."/>
            <person name="Salamov A."/>
            <person name="Shapiro H."/>
            <person name="Nishiyama T."/>
            <person name="Perroud P.-F."/>
            <person name="Lindquist E."/>
            <person name="Kamisugi Y."/>
            <person name="Tanahashi T."/>
            <person name="Sakakibara K."/>
            <person name="Fujita T."/>
            <person name="Oishi K."/>
            <person name="Shin-I T."/>
            <person name="Kuroki Y."/>
            <person name="Toyoda A."/>
            <person name="Suzuki Y."/>
            <person name="Hashimoto A."/>
            <person name="Yamaguchi K."/>
            <person name="Sugano A."/>
            <person name="Kohara Y."/>
            <person name="Fujiyama A."/>
            <person name="Anterola A."/>
            <person name="Aoki S."/>
            <person name="Ashton N."/>
            <person name="Barbazuk W.B."/>
            <person name="Barker E."/>
            <person name="Bennetzen J."/>
            <person name="Bezanilla M."/>
            <person name="Blankenship R."/>
            <person name="Cho S.H."/>
            <person name="Dutcher S."/>
            <person name="Estelle M."/>
            <person name="Fawcett J.A."/>
            <person name="Gundlach H."/>
            <person name="Hanada K."/>
            <person name="Heyl A."/>
            <person name="Hicks K.A."/>
            <person name="Hugh J."/>
            <person name="Lohr M."/>
            <person name="Mayer K."/>
            <person name="Melkozernov A."/>
            <person name="Murata T."/>
            <person name="Nelson D."/>
            <person name="Pils B."/>
            <person name="Prigge M."/>
            <person name="Reiss B."/>
            <person name="Renner T."/>
            <person name="Rombauts S."/>
            <person name="Rushton P."/>
            <person name="Sanderfoot A."/>
            <person name="Schween G."/>
            <person name="Shiu S.-H."/>
            <person name="Stueber K."/>
            <person name="Theodoulou F.L."/>
            <person name="Tu H."/>
            <person name="Van de Peer Y."/>
            <person name="Verrier P.J."/>
            <person name="Waters E."/>
            <person name="Wood A."/>
            <person name="Yang L."/>
            <person name="Cove D."/>
            <person name="Cuming A."/>
            <person name="Hasebe M."/>
            <person name="Lucas S."/>
            <person name="Mishler D.B."/>
            <person name="Reski R."/>
            <person name="Grigoriev I."/>
            <person name="Quatrano R.S."/>
            <person name="Boore J.L."/>
        </authorList>
    </citation>
    <scope>NUCLEOTIDE SEQUENCE [LARGE SCALE GENOMIC DNA]</scope>
    <source>
        <strain evidence="1 2">cv. Gransden 2004</strain>
    </source>
</reference>
<dbReference type="AlphaFoldDB" id="A0A7I4CEC7"/>
<dbReference type="Proteomes" id="UP000006727">
    <property type="component" value="Chromosome 23"/>
</dbReference>
<keyword evidence="2" id="KW-1185">Reference proteome</keyword>
<evidence type="ECO:0000313" key="1">
    <source>
        <dbReference type="EnsemblPlants" id="Pp3c23_12890V3.1"/>
    </source>
</evidence>